<dbReference type="InterPro" id="IPR013656">
    <property type="entry name" value="PAS_4"/>
</dbReference>
<dbReference type="InterPro" id="IPR035965">
    <property type="entry name" value="PAS-like_dom_sf"/>
</dbReference>
<dbReference type="NCBIfam" id="TIGR00229">
    <property type="entry name" value="sensory_box"/>
    <property type="match status" value="2"/>
</dbReference>
<dbReference type="Gene3D" id="3.30.70.270">
    <property type="match status" value="1"/>
</dbReference>
<dbReference type="SUPFAM" id="SSF55781">
    <property type="entry name" value="GAF domain-like"/>
    <property type="match status" value="1"/>
</dbReference>
<dbReference type="InterPro" id="IPR000700">
    <property type="entry name" value="PAS-assoc_C"/>
</dbReference>
<dbReference type="Pfam" id="PF08448">
    <property type="entry name" value="PAS_4"/>
    <property type="match status" value="1"/>
</dbReference>
<dbReference type="SMART" id="SM00065">
    <property type="entry name" value="GAF"/>
    <property type="match status" value="1"/>
</dbReference>
<dbReference type="Pfam" id="PF01590">
    <property type="entry name" value="GAF"/>
    <property type="match status" value="1"/>
</dbReference>
<name>A0A208ZIF0_YERIN</name>
<organism evidence="4 5">
    <name type="scientific">Yersinia intermedia</name>
    <dbReference type="NCBI Taxonomy" id="631"/>
    <lineage>
        <taxon>Bacteria</taxon>
        <taxon>Pseudomonadati</taxon>
        <taxon>Pseudomonadota</taxon>
        <taxon>Gammaproteobacteria</taxon>
        <taxon>Enterobacterales</taxon>
        <taxon>Yersiniaceae</taxon>
        <taxon>Yersinia</taxon>
    </lineage>
</organism>
<evidence type="ECO:0000313" key="4">
    <source>
        <dbReference type="EMBL" id="OVZ80254.1"/>
    </source>
</evidence>
<feature type="domain" description="GGDEF" evidence="3">
    <location>
        <begin position="499"/>
        <end position="631"/>
    </location>
</feature>
<dbReference type="InterPro" id="IPR013655">
    <property type="entry name" value="PAS_fold_3"/>
</dbReference>
<feature type="domain" description="PAS" evidence="1">
    <location>
        <begin position="183"/>
        <end position="253"/>
    </location>
</feature>
<dbReference type="AlphaFoldDB" id="A0A208ZIF0"/>
<dbReference type="SMART" id="SM00267">
    <property type="entry name" value="GGDEF"/>
    <property type="match status" value="1"/>
</dbReference>
<dbReference type="PROSITE" id="PS50113">
    <property type="entry name" value="PAC"/>
    <property type="match status" value="1"/>
</dbReference>
<dbReference type="Proteomes" id="UP000196440">
    <property type="component" value="Unassembled WGS sequence"/>
</dbReference>
<dbReference type="InterPro" id="IPR043128">
    <property type="entry name" value="Rev_trsase/Diguanyl_cyclase"/>
</dbReference>
<dbReference type="InterPro" id="IPR000014">
    <property type="entry name" value="PAS"/>
</dbReference>
<evidence type="ECO:0000259" key="1">
    <source>
        <dbReference type="PROSITE" id="PS50112"/>
    </source>
</evidence>
<dbReference type="Gene3D" id="3.30.450.20">
    <property type="entry name" value="PAS domain"/>
    <property type="match status" value="2"/>
</dbReference>
<evidence type="ECO:0000313" key="5">
    <source>
        <dbReference type="Proteomes" id="UP000196440"/>
    </source>
</evidence>
<dbReference type="PROSITE" id="PS50112">
    <property type="entry name" value="PAS"/>
    <property type="match status" value="1"/>
</dbReference>
<dbReference type="InterPro" id="IPR000160">
    <property type="entry name" value="GGDEF_dom"/>
</dbReference>
<dbReference type="InterPro" id="IPR052155">
    <property type="entry name" value="Biofilm_reg_signaling"/>
</dbReference>
<dbReference type="CDD" id="cd01949">
    <property type="entry name" value="GGDEF"/>
    <property type="match status" value="1"/>
</dbReference>
<dbReference type="PANTHER" id="PTHR44757">
    <property type="entry name" value="DIGUANYLATE CYCLASE DGCP"/>
    <property type="match status" value="1"/>
</dbReference>
<dbReference type="PROSITE" id="PS50887">
    <property type="entry name" value="GGDEF"/>
    <property type="match status" value="1"/>
</dbReference>
<proteinExistence type="predicted"/>
<dbReference type="EMBL" id="NHOI01000045">
    <property type="protein sequence ID" value="OVZ80254.1"/>
    <property type="molecule type" value="Genomic_DNA"/>
</dbReference>
<dbReference type="PANTHER" id="PTHR44757:SF2">
    <property type="entry name" value="BIOFILM ARCHITECTURE MAINTENANCE PROTEIN MBAA"/>
    <property type="match status" value="1"/>
</dbReference>
<dbReference type="Pfam" id="PF00990">
    <property type="entry name" value="GGDEF"/>
    <property type="match status" value="1"/>
</dbReference>
<dbReference type="CDD" id="cd00130">
    <property type="entry name" value="PAS"/>
    <property type="match status" value="1"/>
</dbReference>
<dbReference type="InterPro" id="IPR029787">
    <property type="entry name" value="Nucleotide_cyclase"/>
</dbReference>
<dbReference type="Pfam" id="PF08447">
    <property type="entry name" value="PAS_3"/>
    <property type="match status" value="1"/>
</dbReference>
<dbReference type="SUPFAM" id="SSF55073">
    <property type="entry name" value="Nucleotide cyclase"/>
    <property type="match status" value="1"/>
</dbReference>
<dbReference type="InterPro" id="IPR001610">
    <property type="entry name" value="PAC"/>
</dbReference>
<accession>A0A208ZIF0</accession>
<evidence type="ECO:0000259" key="2">
    <source>
        <dbReference type="PROSITE" id="PS50113"/>
    </source>
</evidence>
<dbReference type="SMART" id="SM00091">
    <property type="entry name" value="PAS"/>
    <property type="match status" value="2"/>
</dbReference>
<gene>
    <name evidence="4" type="ORF">CBW57_22770</name>
</gene>
<sequence>MTGVLTMIKPDIPTNEILRQLTLDSLSVLDATGVTNLDQVTRLAAKFFGVEIALVSLVDRDRQWFLSRVGLEVQETARDISFCGHAILQSGTFIVPDTLTDLRFSDNPLVTGYPHIRFYAGQPLLSLKGLPMGTLCLIAHQPRAFSPQDVTDLCDFSAIIEEYLHCVERKIYTASLESNLKCTESLFEQTFSQAAVGMALVSLNGYWLRGNSRLHEILRYSENELLALTFQDITHPDDLDADLKLLHQLLAGSIPSYSMQKRFFRSDRKIVWVQMSVALSRQSDGSPRHFITVIVDITERKEVEADLYALQGELEDRIELRTKELNTVVDKLNLEIESRTMAQSLLNAEKERLRAITDNMPAFISQVDANEVYLFANNTFMKWFGFDEATLKNMCLRDFMGDKAYCNAKPMIEKVLDGHTVSFENELRPRSGLMLVRTTLVPCDNGGFYILSMDISELKALQQRSDYEANHDILTGLPNRRAFLRQLASSIESSAIAGQYMALLFLDLDDFKKINDTQGHDFGDLVLMTVADLLSETLMSKGYLARLGGDEFTVILSNLSDPEAQVKQVCENVLSQLSTLVCLGEIEIHLSISIGATICAGGEAAGNELLAHADIAMYRAKSAGKGSYSIY</sequence>
<evidence type="ECO:0000259" key="3">
    <source>
        <dbReference type="PROSITE" id="PS50887"/>
    </source>
</evidence>
<feature type="domain" description="PAC" evidence="2">
    <location>
        <begin position="257"/>
        <end position="309"/>
    </location>
</feature>
<dbReference type="SUPFAM" id="SSF55785">
    <property type="entry name" value="PYP-like sensor domain (PAS domain)"/>
    <property type="match status" value="2"/>
</dbReference>
<dbReference type="InterPro" id="IPR029016">
    <property type="entry name" value="GAF-like_dom_sf"/>
</dbReference>
<dbReference type="NCBIfam" id="TIGR00254">
    <property type="entry name" value="GGDEF"/>
    <property type="match status" value="1"/>
</dbReference>
<comment type="caution">
    <text evidence="4">The sequence shown here is derived from an EMBL/GenBank/DDBJ whole genome shotgun (WGS) entry which is preliminary data.</text>
</comment>
<dbReference type="InterPro" id="IPR003018">
    <property type="entry name" value="GAF"/>
</dbReference>
<reference evidence="4 5" key="1">
    <citation type="submission" date="2017-05" db="EMBL/GenBank/DDBJ databases">
        <title>Whole genome sequencing of Yersinia kristensenii.</title>
        <authorList>
            <person name="Campioni F."/>
        </authorList>
    </citation>
    <scope>NUCLEOTIDE SEQUENCE [LARGE SCALE GENOMIC DNA]</scope>
    <source>
        <strain evidence="4 5">CFSAN060536</strain>
    </source>
</reference>
<dbReference type="SMART" id="SM00086">
    <property type="entry name" value="PAC"/>
    <property type="match status" value="2"/>
</dbReference>
<dbReference type="Gene3D" id="3.30.450.40">
    <property type="match status" value="1"/>
</dbReference>
<protein>
    <submittedName>
        <fullName evidence="4">Sensor domain-containing diguanylate cyclase</fullName>
    </submittedName>
</protein>